<dbReference type="Gene3D" id="3.60.40.10">
    <property type="entry name" value="PPM-type phosphatase domain"/>
    <property type="match status" value="1"/>
</dbReference>
<proteinExistence type="predicted"/>
<dbReference type="PROSITE" id="PS51746">
    <property type="entry name" value="PPM_2"/>
    <property type="match status" value="1"/>
</dbReference>
<dbReference type="SMART" id="SM00332">
    <property type="entry name" value="PP2Cc"/>
    <property type="match status" value="1"/>
</dbReference>
<sequence length="260" mass="29527">MKKDCLRVQAYLGSHIGKKRENQEDNFIFAGKISLLKSEQYLEYQHSLDEPLLFGVFDGMGGLSYGSRASEICAQLCQSYVLHPRFLLEDLKALCIIANERVFNEMRQLKTNMGSTLSLVILYQDQLYLANVGDSPIYLYRAGELITLHEEHTERHLYERLYGPSAKKKKYRLTQNIGMDVREMQMQPHVIQIPLIPGDIVLLNSDGLSDMLSQEVIATHCRQFSHAIARDLIDAALYAGGRDNITLICGKIEKGDEDNV</sequence>
<dbReference type="InterPro" id="IPR015655">
    <property type="entry name" value="PP2C"/>
</dbReference>
<dbReference type="InterPro" id="IPR036457">
    <property type="entry name" value="PPM-type-like_dom_sf"/>
</dbReference>
<dbReference type="InterPro" id="IPR001932">
    <property type="entry name" value="PPM-type_phosphatase-like_dom"/>
</dbReference>
<name>A0A9D1HN60_9FIRM</name>
<dbReference type="GO" id="GO:0004722">
    <property type="term" value="F:protein serine/threonine phosphatase activity"/>
    <property type="evidence" value="ECO:0007669"/>
    <property type="project" value="InterPro"/>
</dbReference>
<evidence type="ECO:0000313" key="3">
    <source>
        <dbReference type="Proteomes" id="UP000824175"/>
    </source>
</evidence>
<accession>A0A9D1HN60</accession>
<dbReference type="CDD" id="cd00143">
    <property type="entry name" value="PP2Cc"/>
    <property type="match status" value="1"/>
</dbReference>
<evidence type="ECO:0000259" key="1">
    <source>
        <dbReference type="PROSITE" id="PS51746"/>
    </source>
</evidence>
<dbReference type="AlphaFoldDB" id="A0A9D1HN60"/>
<evidence type="ECO:0000313" key="2">
    <source>
        <dbReference type="EMBL" id="HIU13506.1"/>
    </source>
</evidence>
<feature type="domain" description="PPM-type phosphatase" evidence="1">
    <location>
        <begin position="9"/>
        <end position="252"/>
    </location>
</feature>
<reference evidence="2" key="1">
    <citation type="submission" date="2020-10" db="EMBL/GenBank/DDBJ databases">
        <authorList>
            <person name="Gilroy R."/>
        </authorList>
    </citation>
    <scope>NUCLEOTIDE SEQUENCE</scope>
    <source>
        <strain evidence="2">CHK195-11698</strain>
    </source>
</reference>
<dbReference type="SMART" id="SM00331">
    <property type="entry name" value="PP2C_SIG"/>
    <property type="match status" value="1"/>
</dbReference>
<dbReference type="PANTHER" id="PTHR47992">
    <property type="entry name" value="PROTEIN PHOSPHATASE"/>
    <property type="match status" value="1"/>
</dbReference>
<comment type="caution">
    <text evidence="2">The sequence shown here is derived from an EMBL/GenBank/DDBJ whole genome shotgun (WGS) entry which is preliminary data.</text>
</comment>
<dbReference type="Pfam" id="PF00481">
    <property type="entry name" value="PP2C"/>
    <property type="match status" value="1"/>
</dbReference>
<gene>
    <name evidence="2" type="ORF">IAD15_05495</name>
</gene>
<dbReference type="Proteomes" id="UP000824175">
    <property type="component" value="Unassembled WGS sequence"/>
</dbReference>
<organism evidence="2 3">
    <name type="scientific">Candidatus Fimiplasma intestinipullorum</name>
    <dbReference type="NCBI Taxonomy" id="2840825"/>
    <lineage>
        <taxon>Bacteria</taxon>
        <taxon>Bacillati</taxon>
        <taxon>Bacillota</taxon>
        <taxon>Clostridia</taxon>
        <taxon>Eubacteriales</taxon>
        <taxon>Candidatus Fimiplasma</taxon>
    </lineage>
</organism>
<dbReference type="EMBL" id="DVMJ01000050">
    <property type="protein sequence ID" value="HIU13506.1"/>
    <property type="molecule type" value="Genomic_DNA"/>
</dbReference>
<dbReference type="SUPFAM" id="SSF81606">
    <property type="entry name" value="PP2C-like"/>
    <property type="match status" value="1"/>
</dbReference>
<reference evidence="2" key="2">
    <citation type="journal article" date="2021" name="PeerJ">
        <title>Extensive microbial diversity within the chicken gut microbiome revealed by metagenomics and culture.</title>
        <authorList>
            <person name="Gilroy R."/>
            <person name="Ravi A."/>
            <person name="Getino M."/>
            <person name="Pursley I."/>
            <person name="Horton D.L."/>
            <person name="Alikhan N.F."/>
            <person name="Baker D."/>
            <person name="Gharbi K."/>
            <person name="Hall N."/>
            <person name="Watson M."/>
            <person name="Adriaenssens E.M."/>
            <person name="Foster-Nyarko E."/>
            <person name="Jarju S."/>
            <person name="Secka A."/>
            <person name="Antonio M."/>
            <person name="Oren A."/>
            <person name="Chaudhuri R.R."/>
            <person name="La Ragione R."/>
            <person name="Hildebrand F."/>
            <person name="Pallen M.J."/>
        </authorList>
    </citation>
    <scope>NUCLEOTIDE SEQUENCE</scope>
    <source>
        <strain evidence="2">CHK195-11698</strain>
    </source>
</reference>
<protein>
    <submittedName>
        <fullName evidence="2">Protein serine/threonine phosphatase 2C family protein</fullName>
    </submittedName>
</protein>